<evidence type="ECO:0000313" key="2">
    <source>
        <dbReference type="Proteomes" id="UP000766595"/>
    </source>
</evidence>
<accession>A0A947GDI6</accession>
<evidence type="ECO:0000313" key="1">
    <source>
        <dbReference type="EMBL" id="MBT9290882.1"/>
    </source>
</evidence>
<dbReference type="RefSeq" id="WP_261969462.1">
    <property type="nucleotide sequence ID" value="NZ_JAHHZF010000007.1"/>
</dbReference>
<organism evidence="1 2">
    <name type="scientific">Prosthecodimorpha staleyi</name>
    <dbReference type="NCBI Taxonomy" id="2840188"/>
    <lineage>
        <taxon>Bacteria</taxon>
        <taxon>Pseudomonadati</taxon>
        <taxon>Pseudomonadota</taxon>
        <taxon>Alphaproteobacteria</taxon>
        <taxon>Hyphomicrobiales</taxon>
        <taxon>Ancalomicrobiaceae</taxon>
        <taxon>Prosthecodimorpha</taxon>
    </lineage>
</organism>
<dbReference type="Proteomes" id="UP000766595">
    <property type="component" value="Unassembled WGS sequence"/>
</dbReference>
<gene>
    <name evidence="1" type="ORF">KL771_15545</name>
</gene>
<protein>
    <submittedName>
        <fullName evidence="1">Uncharacterized protein</fullName>
    </submittedName>
</protein>
<sequence>MRLGFFFFLLSVAIGYDAIVYDGGYTKEAWRHVREAGTQISKQIDRTLDRPPAEKTAL</sequence>
<name>A0A947GDI6_9HYPH</name>
<dbReference type="EMBL" id="JAHHZF010000007">
    <property type="protein sequence ID" value="MBT9290882.1"/>
    <property type="molecule type" value="Genomic_DNA"/>
</dbReference>
<proteinExistence type="predicted"/>
<comment type="caution">
    <text evidence="1">The sequence shown here is derived from an EMBL/GenBank/DDBJ whole genome shotgun (WGS) entry which is preliminary data.</text>
</comment>
<reference evidence="1 2" key="1">
    <citation type="submission" date="2021-06" db="EMBL/GenBank/DDBJ databases">
        <authorList>
            <person name="Grouzdev D.S."/>
            <person name="Koziaeva V."/>
        </authorList>
    </citation>
    <scope>NUCLEOTIDE SEQUENCE [LARGE SCALE GENOMIC DNA]</scope>
    <source>
        <strain evidence="1 2">22</strain>
    </source>
</reference>
<dbReference type="AlphaFoldDB" id="A0A947GDI6"/>
<keyword evidence="2" id="KW-1185">Reference proteome</keyword>